<feature type="transmembrane region" description="Helical" evidence="6">
    <location>
        <begin position="213"/>
        <end position="236"/>
    </location>
</feature>
<feature type="transmembrane region" description="Helical" evidence="6">
    <location>
        <begin position="172"/>
        <end position="193"/>
    </location>
</feature>
<dbReference type="Proteomes" id="UP000664795">
    <property type="component" value="Unassembled WGS sequence"/>
</dbReference>
<dbReference type="InterPro" id="IPR044878">
    <property type="entry name" value="UbiA_sf"/>
</dbReference>
<comment type="caution">
    <text evidence="7">The sequence shown here is derived from an EMBL/GenBank/DDBJ whole genome shotgun (WGS) entry which is preliminary data.</text>
</comment>
<comment type="subcellular location">
    <subcellularLocation>
        <location evidence="1">Membrane</location>
        <topology evidence="1">Multi-pass membrane protein</topology>
    </subcellularLocation>
</comment>
<evidence type="ECO:0000256" key="2">
    <source>
        <dbReference type="ARBA" id="ARBA00022475"/>
    </source>
</evidence>
<keyword evidence="8" id="KW-1185">Reference proteome</keyword>
<dbReference type="Gene3D" id="1.10.357.140">
    <property type="entry name" value="UbiA prenyltransferase"/>
    <property type="match status" value="1"/>
</dbReference>
<evidence type="ECO:0000313" key="8">
    <source>
        <dbReference type="Proteomes" id="UP000664795"/>
    </source>
</evidence>
<organism evidence="7 8">
    <name type="scientific">Fibrella aquatilis</name>
    <dbReference type="NCBI Taxonomy" id="2817059"/>
    <lineage>
        <taxon>Bacteria</taxon>
        <taxon>Pseudomonadati</taxon>
        <taxon>Bacteroidota</taxon>
        <taxon>Cytophagia</taxon>
        <taxon>Cytophagales</taxon>
        <taxon>Spirosomataceae</taxon>
        <taxon>Fibrella</taxon>
    </lineage>
</organism>
<evidence type="ECO:0000256" key="3">
    <source>
        <dbReference type="ARBA" id="ARBA00022692"/>
    </source>
</evidence>
<evidence type="ECO:0000256" key="4">
    <source>
        <dbReference type="ARBA" id="ARBA00022989"/>
    </source>
</evidence>
<dbReference type="GO" id="GO:0016020">
    <property type="term" value="C:membrane"/>
    <property type="evidence" value="ECO:0007669"/>
    <property type="project" value="UniProtKB-SubCell"/>
</dbReference>
<protein>
    <submittedName>
        <fullName evidence="7">UbiA family prenyltransferase</fullName>
    </submittedName>
</protein>
<name>A0A939G7D2_9BACT</name>
<evidence type="ECO:0000256" key="6">
    <source>
        <dbReference type="SAM" id="Phobius"/>
    </source>
</evidence>
<dbReference type="Pfam" id="PF01040">
    <property type="entry name" value="UbiA"/>
    <property type="match status" value="1"/>
</dbReference>
<keyword evidence="5 6" id="KW-0472">Membrane</keyword>
<keyword evidence="4 6" id="KW-1133">Transmembrane helix</keyword>
<evidence type="ECO:0000313" key="7">
    <source>
        <dbReference type="EMBL" id="MBO0933777.1"/>
    </source>
</evidence>
<dbReference type="EMBL" id="JAFMYU010000022">
    <property type="protein sequence ID" value="MBO0933777.1"/>
    <property type="molecule type" value="Genomic_DNA"/>
</dbReference>
<feature type="transmembrane region" description="Helical" evidence="6">
    <location>
        <begin position="276"/>
        <end position="297"/>
    </location>
</feature>
<feature type="transmembrane region" description="Helical" evidence="6">
    <location>
        <begin position="144"/>
        <end position="166"/>
    </location>
</feature>
<sequence length="299" mass="33397">MRVANLLAYLNERFPVVNMALFGVLFMTVYSVACFFYPALAASPIGWREGWGIVAVISFFFRLRVFDEQKDYALDAINHPHRVLQSGRVSLRQLVAIAWVGALLELAWSVLMGLPTVLAWAVAVGYSLLMRYEFFAPHYLKKRLVLYAFTHMLIMPAIIGWVWAAYVPSQVFTYPFFLLALLSLLGGFSFEIARKLHAPDAEKAGIDSYSKAIGYAAAIGAVLLLLLVSLGVQYALLTALEATWPSFLLIGLLFVTTLVVYFLALRTPRERLLKRAELLVSLAMLVSYLAIIGVSYLGR</sequence>
<feature type="transmembrane region" description="Helical" evidence="6">
    <location>
        <begin position="114"/>
        <end position="132"/>
    </location>
</feature>
<keyword evidence="3 6" id="KW-0812">Transmembrane</keyword>
<dbReference type="AlphaFoldDB" id="A0A939G7D2"/>
<dbReference type="RefSeq" id="WP_207337740.1">
    <property type="nucleotide sequence ID" value="NZ_JAFMYU010000022.1"/>
</dbReference>
<gene>
    <name evidence="7" type="ORF">J2I48_22405</name>
</gene>
<evidence type="ECO:0000256" key="1">
    <source>
        <dbReference type="ARBA" id="ARBA00004141"/>
    </source>
</evidence>
<feature type="transmembrane region" description="Helical" evidence="6">
    <location>
        <begin position="242"/>
        <end position="264"/>
    </location>
</feature>
<keyword evidence="2" id="KW-1003">Cell membrane</keyword>
<dbReference type="GO" id="GO:0016765">
    <property type="term" value="F:transferase activity, transferring alkyl or aryl (other than methyl) groups"/>
    <property type="evidence" value="ECO:0007669"/>
    <property type="project" value="InterPro"/>
</dbReference>
<feature type="transmembrane region" description="Helical" evidence="6">
    <location>
        <begin position="20"/>
        <end position="39"/>
    </location>
</feature>
<accession>A0A939G7D2</accession>
<evidence type="ECO:0000256" key="5">
    <source>
        <dbReference type="ARBA" id="ARBA00023136"/>
    </source>
</evidence>
<proteinExistence type="predicted"/>
<reference evidence="7 8" key="1">
    <citation type="submission" date="2021-03" db="EMBL/GenBank/DDBJ databases">
        <title>Fibrella sp. HMF5036 genome sequencing and assembly.</title>
        <authorList>
            <person name="Kang H."/>
            <person name="Kim H."/>
            <person name="Bae S."/>
            <person name="Joh K."/>
        </authorList>
    </citation>
    <scope>NUCLEOTIDE SEQUENCE [LARGE SCALE GENOMIC DNA]</scope>
    <source>
        <strain evidence="7 8">HMF5036</strain>
    </source>
</reference>
<dbReference type="InterPro" id="IPR000537">
    <property type="entry name" value="UbiA_prenyltransferase"/>
</dbReference>